<keyword evidence="2" id="KW-1185">Reference proteome</keyword>
<protein>
    <submittedName>
        <fullName evidence="1">Uncharacterized protein</fullName>
    </submittedName>
</protein>
<comment type="caution">
    <text evidence="1">The sequence shown here is derived from an EMBL/GenBank/DDBJ whole genome shotgun (WGS) entry which is preliminary data.</text>
</comment>
<accession>A0ABT0XDX9</accession>
<proteinExistence type="predicted"/>
<evidence type="ECO:0000313" key="2">
    <source>
        <dbReference type="Proteomes" id="UP001203665"/>
    </source>
</evidence>
<evidence type="ECO:0000313" key="1">
    <source>
        <dbReference type="EMBL" id="MCM2674105.1"/>
    </source>
</evidence>
<dbReference type="EMBL" id="JAMQJY010000001">
    <property type="protein sequence ID" value="MCM2674105.1"/>
    <property type="molecule type" value="Genomic_DNA"/>
</dbReference>
<organism evidence="1 2">
    <name type="scientific">Alkalicoccobacillus plakortidis</name>
    <dbReference type="NCBI Taxonomy" id="444060"/>
    <lineage>
        <taxon>Bacteria</taxon>
        <taxon>Bacillati</taxon>
        <taxon>Bacillota</taxon>
        <taxon>Bacilli</taxon>
        <taxon>Bacillales</taxon>
        <taxon>Bacillaceae</taxon>
        <taxon>Alkalicoccobacillus</taxon>
    </lineage>
</organism>
<reference evidence="1" key="1">
    <citation type="submission" date="2022-06" db="EMBL/GenBank/DDBJ databases">
        <title>Alkalicoccobacillus porphyridii sp. nov., isolated from a marine red alga, Porphyridium purpureum and reclassification of Shouchella plakortidis and Shouchella gibsonii as Alkalicoccobacillus plakortidis comb. nov. and Alkalicoccobacillus gibsonii comb. nov.</title>
        <authorList>
            <person name="Kim K.H."/>
            <person name="Lee J.K."/>
            <person name="Han D.M."/>
            <person name="Baek J.H."/>
            <person name="Jeon C.O."/>
        </authorList>
    </citation>
    <scope>NUCLEOTIDE SEQUENCE</scope>
    <source>
        <strain evidence="1">DSM 19153</strain>
    </source>
</reference>
<dbReference type="Proteomes" id="UP001203665">
    <property type="component" value="Unassembled WGS sequence"/>
</dbReference>
<name>A0ABT0XDX9_9BACI</name>
<gene>
    <name evidence="1" type="ORF">NDM98_00280</name>
</gene>
<sequence>MEFTKDSAGNVHIEGAMRNGIFGNPDISAFILPEGFRPKKTRVINVASASGTISYTRVVIRENGTVWIEDVSRAGAESYVDMSLSFPS</sequence>
<dbReference type="RefSeq" id="WP_251603070.1">
    <property type="nucleotide sequence ID" value="NZ_JAMQJY010000001.1"/>
</dbReference>